<sequence length="80" mass="8581">MIGFRRHHPWLVDGVLEIELVEKARLVVRSRARHGQEALTLALNLGSTSMPLNDAAEVLEAQPAPPGTAAPPHGWVVTAG</sequence>
<reference evidence="2" key="1">
    <citation type="journal article" date="2019" name="Int. J. Syst. Evol. Microbiol.">
        <title>The Global Catalogue of Microorganisms (GCM) 10K type strain sequencing project: providing services to taxonomists for standard genome sequencing and annotation.</title>
        <authorList>
            <consortium name="The Broad Institute Genomics Platform"/>
            <consortium name="The Broad Institute Genome Sequencing Center for Infectious Disease"/>
            <person name="Wu L."/>
            <person name="Ma J."/>
        </authorList>
    </citation>
    <scope>NUCLEOTIDE SEQUENCE [LARGE SCALE GENOMIC DNA]</scope>
    <source>
        <strain evidence="2">JCM 16929</strain>
    </source>
</reference>
<evidence type="ECO:0008006" key="3">
    <source>
        <dbReference type="Google" id="ProtNLM"/>
    </source>
</evidence>
<evidence type="ECO:0000313" key="1">
    <source>
        <dbReference type="EMBL" id="GAA3644115.1"/>
    </source>
</evidence>
<dbReference type="Proteomes" id="UP001501490">
    <property type="component" value="Unassembled WGS sequence"/>
</dbReference>
<proteinExistence type="predicted"/>
<dbReference type="RefSeq" id="WP_425562592.1">
    <property type="nucleotide sequence ID" value="NZ_BAABAB010000058.1"/>
</dbReference>
<name>A0ABP7B089_9ACTN</name>
<accession>A0ABP7B089</accession>
<comment type="caution">
    <text evidence="1">The sequence shown here is derived from an EMBL/GenBank/DDBJ whole genome shotgun (WGS) entry which is preliminary data.</text>
</comment>
<evidence type="ECO:0000313" key="2">
    <source>
        <dbReference type="Proteomes" id="UP001501490"/>
    </source>
</evidence>
<dbReference type="EMBL" id="BAABAB010000058">
    <property type="protein sequence ID" value="GAA3644115.1"/>
    <property type="molecule type" value="Genomic_DNA"/>
</dbReference>
<gene>
    <name evidence="1" type="ORF">GCM10022236_53440</name>
</gene>
<protein>
    <recommendedName>
        <fullName evidence="3">DUF3459 domain-containing protein</fullName>
    </recommendedName>
</protein>
<organism evidence="1 2">
    <name type="scientific">Microlunatus ginsengisoli</name>
    <dbReference type="NCBI Taxonomy" id="363863"/>
    <lineage>
        <taxon>Bacteria</taxon>
        <taxon>Bacillati</taxon>
        <taxon>Actinomycetota</taxon>
        <taxon>Actinomycetes</taxon>
        <taxon>Propionibacteriales</taxon>
        <taxon>Propionibacteriaceae</taxon>
        <taxon>Microlunatus</taxon>
    </lineage>
</organism>
<keyword evidence="2" id="KW-1185">Reference proteome</keyword>